<dbReference type="AlphaFoldDB" id="A0A6A6NJZ8"/>
<dbReference type="PANTHER" id="PTHR11926:SF1311">
    <property type="entry name" value="UDP-GLYCOSYLTRANSFERASE 74F2"/>
    <property type="match status" value="1"/>
</dbReference>
<dbReference type="SUPFAM" id="SSF53756">
    <property type="entry name" value="UDP-Glycosyltransferase/glycogen phosphorylase"/>
    <property type="match status" value="1"/>
</dbReference>
<dbReference type="GO" id="GO:0047213">
    <property type="term" value="F:anthocyanidin 3-O-glucosyltransferase activity"/>
    <property type="evidence" value="ECO:0007669"/>
    <property type="project" value="UniProtKB-EC"/>
</dbReference>
<dbReference type="EC" id="2.4.1.-" evidence="7"/>
<dbReference type="Proteomes" id="UP000467840">
    <property type="component" value="Chromosome 5"/>
</dbReference>
<gene>
    <name evidence="8" type="ORF">GH714_030465</name>
</gene>
<comment type="similarity">
    <text evidence="2 6">Belongs to the UDP-glycosyltransferase family.</text>
</comment>
<name>A0A6A6NJZ8_HEVBR</name>
<evidence type="ECO:0000256" key="3">
    <source>
        <dbReference type="ARBA" id="ARBA00022676"/>
    </source>
</evidence>
<evidence type="ECO:0000256" key="2">
    <source>
        <dbReference type="ARBA" id="ARBA00009995"/>
    </source>
</evidence>
<accession>A0A6A6NJZ8</accession>
<dbReference type="GO" id="GO:0032787">
    <property type="term" value="P:monocarboxylic acid metabolic process"/>
    <property type="evidence" value="ECO:0007669"/>
    <property type="project" value="UniProtKB-ARBA"/>
</dbReference>
<dbReference type="PROSITE" id="PS00375">
    <property type="entry name" value="UDPGT"/>
    <property type="match status" value="1"/>
</dbReference>
<sequence>METQTASKFHVLLVPYPGQGHVNPMMQFARRLVSKGLKATLVVSIFIAKSMKLGSSVGPVQLDVISDGYDDGGFPKANSVDTYLERLKAAGSRTLADLIMKYEKTPNPIDCVIYEPFLPWALDVAKEFGLLGAAFFTQPCAVDYIYYNIQHKLLSLPISSTPVSIPGLPLLELRDLPSFARLPDSYPAYAEMLISQFSNADKADFVLINTFYKLEPEAVDTMSKVCPVLTIGPTVPSIYLDKRIEDDDDYGVDLFPLDASVSSNWLSSKPERSVVYLSFGSLSGLSDNQMEELLWGLKRSNFYFLWVIRATEEAKLPKTFKENLGDKGLIVNWSCQVKLLTNKAVGCFLTHCGWNSTIEAISLGVPMVAMPLWSDQPANAKLVEDVWKVGIRVKVDEEKGIVPRDEIEFCIREIMEGEKGKEVKKNVEKWSELAIEAVSEGGTSDKNIDEFISKLVKT</sequence>
<evidence type="ECO:0000256" key="5">
    <source>
        <dbReference type="ARBA" id="ARBA00047606"/>
    </source>
</evidence>
<dbReference type="InterPro" id="IPR035595">
    <property type="entry name" value="UDP_glycos_trans_CS"/>
</dbReference>
<keyword evidence="4 6" id="KW-0808">Transferase</keyword>
<keyword evidence="9" id="KW-1185">Reference proteome</keyword>
<protein>
    <recommendedName>
        <fullName evidence="7">Glycosyltransferase</fullName>
        <ecNumber evidence="7">2.4.1.-</ecNumber>
    </recommendedName>
</protein>
<evidence type="ECO:0000256" key="1">
    <source>
        <dbReference type="ARBA" id="ARBA00004935"/>
    </source>
</evidence>
<comment type="pathway">
    <text evidence="1">Pigment biosynthesis; anthocyanin biosynthesis.</text>
</comment>
<comment type="catalytic activity">
    <reaction evidence="5">
        <text>an anthocyanidin + UDP-alpha-D-glucose + H(+) = an anthocyanidin 3-O-beta-D-glucoside + UDP</text>
        <dbReference type="Rhea" id="RHEA:20093"/>
        <dbReference type="ChEBI" id="CHEBI:15378"/>
        <dbReference type="ChEBI" id="CHEBI:16307"/>
        <dbReference type="ChEBI" id="CHEBI:58223"/>
        <dbReference type="ChEBI" id="CHEBI:58885"/>
        <dbReference type="ChEBI" id="CHEBI:143576"/>
        <dbReference type="EC" id="2.4.1.115"/>
    </reaction>
</comment>
<dbReference type="GO" id="GO:0080043">
    <property type="term" value="F:quercetin 3-O-glucosyltransferase activity"/>
    <property type="evidence" value="ECO:0007669"/>
    <property type="project" value="TreeGrafter"/>
</dbReference>
<dbReference type="EMBL" id="JAAGAX010000001">
    <property type="protein sequence ID" value="KAF2325570.1"/>
    <property type="molecule type" value="Genomic_DNA"/>
</dbReference>
<evidence type="ECO:0000256" key="4">
    <source>
        <dbReference type="ARBA" id="ARBA00022679"/>
    </source>
</evidence>
<dbReference type="FunFam" id="3.40.50.2000:FF:000057">
    <property type="entry name" value="Glycosyltransferase"/>
    <property type="match status" value="1"/>
</dbReference>
<evidence type="ECO:0000256" key="7">
    <source>
        <dbReference type="RuleBase" id="RU362057"/>
    </source>
</evidence>
<dbReference type="Pfam" id="PF00201">
    <property type="entry name" value="UDPGT"/>
    <property type="match status" value="1"/>
</dbReference>
<dbReference type="InterPro" id="IPR002213">
    <property type="entry name" value="UDP_glucos_trans"/>
</dbReference>
<organism evidence="8 9">
    <name type="scientific">Hevea brasiliensis</name>
    <name type="common">Para rubber tree</name>
    <name type="synonym">Siphonia brasiliensis</name>
    <dbReference type="NCBI Taxonomy" id="3981"/>
    <lineage>
        <taxon>Eukaryota</taxon>
        <taxon>Viridiplantae</taxon>
        <taxon>Streptophyta</taxon>
        <taxon>Embryophyta</taxon>
        <taxon>Tracheophyta</taxon>
        <taxon>Spermatophyta</taxon>
        <taxon>Magnoliopsida</taxon>
        <taxon>eudicotyledons</taxon>
        <taxon>Gunneridae</taxon>
        <taxon>Pentapetalae</taxon>
        <taxon>rosids</taxon>
        <taxon>fabids</taxon>
        <taxon>Malpighiales</taxon>
        <taxon>Euphorbiaceae</taxon>
        <taxon>Crotonoideae</taxon>
        <taxon>Micrandreae</taxon>
        <taxon>Hevea</taxon>
    </lineage>
</organism>
<dbReference type="CDD" id="cd03784">
    <property type="entry name" value="GT1_Gtf-like"/>
    <property type="match status" value="1"/>
</dbReference>
<dbReference type="UniPathway" id="UPA00009"/>
<dbReference type="PANTHER" id="PTHR11926">
    <property type="entry name" value="GLUCOSYL/GLUCURONOSYL TRANSFERASES"/>
    <property type="match status" value="1"/>
</dbReference>
<proteinExistence type="inferred from homology"/>
<keyword evidence="3 6" id="KW-0328">Glycosyltransferase</keyword>
<reference evidence="8 9" key="1">
    <citation type="journal article" date="2020" name="Mol. Plant">
        <title>The Chromosome-Based Rubber Tree Genome Provides New Insights into Spurge Genome Evolution and Rubber Biosynthesis.</title>
        <authorList>
            <person name="Liu J."/>
            <person name="Shi C."/>
            <person name="Shi C.C."/>
            <person name="Li W."/>
            <person name="Zhang Q.J."/>
            <person name="Zhang Y."/>
            <person name="Li K."/>
            <person name="Lu H.F."/>
            <person name="Shi C."/>
            <person name="Zhu S.T."/>
            <person name="Xiao Z.Y."/>
            <person name="Nan H."/>
            <person name="Yue Y."/>
            <person name="Zhu X.G."/>
            <person name="Wu Y."/>
            <person name="Hong X.N."/>
            <person name="Fan G.Y."/>
            <person name="Tong Y."/>
            <person name="Zhang D."/>
            <person name="Mao C.L."/>
            <person name="Liu Y.L."/>
            <person name="Hao S.J."/>
            <person name="Liu W.Q."/>
            <person name="Lv M.Q."/>
            <person name="Zhang H.B."/>
            <person name="Liu Y."/>
            <person name="Hu-Tang G.R."/>
            <person name="Wang J.P."/>
            <person name="Wang J.H."/>
            <person name="Sun Y.H."/>
            <person name="Ni S.B."/>
            <person name="Chen W.B."/>
            <person name="Zhang X.C."/>
            <person name="Jiao Y.N."/>
            <person name="Eichler E.E."/>
            <person name="Li G.H."/>
            <person name="Liu X."/>
            <person name="Gao L.Z."/>
        </authorList>
    </citation>
    <scope>NUCLEOTIDE SEQUENCE [LARGE SCALE GENOMIC DNA]</scope>
    <source>
        <strain evidence="9">cv. GT1</strain>
        <tissue evidence="8">Leaf</tissue>
    </source>
</reference>
<comment type="caution">
    <text evidence="8">The sequence shown here is derived from an EMBL/GenBank/DDBJ whole genome shotgun (WGS) entry which is preliminary data.</text>
</comment>
<dbReference type="FunFam" id="3.40.50.2000:FF:000019">
    <property type="entry name" value="Glycosyltransferase"/>
    <property type="match status" value="1"/>
</dbReference>
<dbReference type="Gene3D" id="3.40.50.2000">
    <property type="entry name" value="Glycogen Phosphorylase B"/>
    <property type="match status" value="2"/>
</dbReference>
<dbReference type="GO" id="GO:0009718">
    <property type="term" value="P:anthocyanin-containing compound biosynthetic process"/>
    <property type="evidence" value="ECO:0007669"/>
    <property type="project" value="UniProtKB-UniPathway"/>
</dbReference>
<evidence type="ECO:0000256" key="6">
    <source>
        <dbReference type="RuleBase" id="RU003718"/>
    </source>
</evidence>
<dbReference type="GO" id="GO:0080044">
    <property type="term" value="F:quercetin 7-O-glucosyltransferase activity"/>
    <property type="evidence" value="ECO:0007669"/>
    <property type="project" value="TreeGrafter"/>
</dbReference>
<evidence type="ECO:0000313" key="8">
    <source>
        <dbReference type="EMBL" id="KAF2325570.1"/>
    </source>
</evidence>
<evidence type="ECO:0000313" key="9">
    <source>
        <dbReference type="Proteomes" id="UP000467840"/>
    </source>
</evidence>